<name>A0AAN9R2E4_CANGL</name>
<accession>A0AAN9R2E4</accession>
<gene>
    <name evidence="1" type="ORF">VNO77_01745</name>
</gene>
<reference evidence="1 2" key="1">
    <citation type="submission" date="2024-01" db="EMBL/GenBank/DDBJ databases">
        <title>The genomes of 5 underutilized Papilionoideae crops provide insights into root nodulation and disease resistanc.</title>
        <authorList>
            <person name="Jiang F."/>
        </authorList>
    </citation>
    <scope>NUCLEOTIDE SEQUENCE [LARGE SCALE GENOMIC DNA]</scope>
    <source>
        <strain evidence="1">LVBAO_FW01</strain>
        <tissue evidence="1">Leaves</tissue>
    </source>
</reference>
<dbReference type="EMBL" id="JAYMYQ010000001">
    <property type="protein sequence ID" value="KAK7359780.1"/>
    <property type="molecule type" value="Genomic_DNA"/>
</dbReference>
<proteinExistence type="predicted"/>
<sequence length="263" mass="30272">MGIARGETTGNLSQVSLPLNEEQSGEVFDIDESRISHERFFIQLAIPIWCSKQPFFKHSPSYHEKFSVCPRSDDQFLEGAMELKLPIPVISCLMKLIHDANLKIFKPDHNLNCMKLSSKHSKGSARFKLGPFVFWSMFKLVPEKQEYSGLVGEKKSNKPKRNFSKFELSLRPHLKVQQLFIVIMQMNGEERIKELRDGGKDLCHEMWLGMMRWIPPETFHTKWFGLGSEASQKETCKFLQCASSLSLSDGKRGFHFAQKMTLP</sequence>
<dbReference type="Proteomes" id="UP001367508">
    <property type="component" value="Unassembled WGS sequence"/>
</dbReference>
<comment type="caution">
    <text evidence="1">The sequence shown here is derived from an EMBL/GenBank/DDBJ whole genome shotgun (WGS) entry which is preliminary data.</text>
</comment>
<protein>
    <submittedName>
        <fullName evidence="1">Uncharacterized protein</fullName>
    </submittedName>
</protein>
<dbReference type="AlphaFoldDB" id="A0AAN9R2E4"/>
<keyword evidence="2" id="KW-1185">Reference proteome</keyword>
<evidence type="ECO:0000313" key="1">
    <source>
        <dbReference type="EMBL" id="KAK7359780.1"/>
    </source>
</evidence>
<organism evidence="1 2">
    <name type="scientific">Canavalia gladiata</name>
    <name type="common">Sword bean</name>
    <name type="synonym">Dolichos gladiatus</name>
    <dbReference type="NCBI Taxonomy" id="3824"/>
    <lineage>
        <taxon>Eukaryota</taxon>
        <taxon>Viridiplantae</taxon>
        <taxon>Streptophyta</taxon>
        <taxon>Embryophyta</taxon>
        <taxon>Tracheophyta</taxon>
        <taxon>Spermatophyta</taxon>
        <taxon>Magnoliopsida</taxon>
        <taxon>eudicotyledons</taxon>
        <taxon>Gunneridae</taxon>
        <taxon>Pentapetalae</taxon>
        <taxon>rosids</taxon>
        <taxon>fabids</taxon>
        <taxon>Fabales</taxon>
        <taxon>Fabaceae</taxon>
        <taxon>Papilionoideae</taxon>
        <taxon>50 kb inversion clade</taxon>
        <taxon>NPAAA clade</taxon>
        <taxon>indigoferoid/millettioid clade</taxon>
        <taxon>Phaseoleae</taxon>
        <taxon>Canavalia</taxon>
    </lineage>
</organism>
<evidence type="ECO:0000313" key="2">
    <source>
        <dbReference type="Proteomes" id="UP001367508"/>
    </source>
</evidence>